<dbReference type="Proteomes" id="UP000647172">
    <property type="component" value="Unassembled WGS sequence"/>
</dbReference>
<gene>
    <name evidence="2" type="ORF">Ani05nite_23730</name>
</gene>
<dbReference type="Pfam" id="PF08811">
    <property type="entry name" value="DUF1800"/>
    <property type="match status" value="1"/>
</dbReference>
<evidence type="ECO:0000256" key="1">
    <source>
        <dbReference type="SAM" id="MobiDB-lite"/>
    </source>
</evidence>
<organism evidence="2 3">
    <name type="scientific">Actinoplanes nipponensis</name>
    <dbReference type="NCBI Taxonomy" id="135950"/>
    <lineage>
        <taxon>Bacteria</taxon>
        <taxon>Bacillati</taxon>
        <taxon>Actinomycetota</taxon>
        <taxon>Actinomycetes</taxon>
        <taxon>Micromonosporales</taxon>
        <taxon>Micromonosporaceae</taxon>
        <taxon>Actinoplanes</taxon>
    </lineage>
</organism>
<dbReference type="InterPro" id="IPR014917">
    <property type="entry name" value="DUF1800"/>
</dbReference>
<sequence length="467" mass="49337">MRPLSCGDTGNEIEKVNIVFICGRRERTPNAILTERLPGGPSLADMTDRTTVSHLLRRLTFGPTAAEVDAAERAGAGATLDRVLEPIGRPVELPALPPGGAPPRGASRAEKQQARQAARAQLTAATRWWLTRMATEPGAAEKLTFFWHGHWATSAQKVRSAPLMLTQQQTLRRYGGGPTGPLVRAMLRDPALILWLDGQKNTRRAPNENLARELMELFTLGVGAYGEADVKAGARVLTGWQVDRATGRAELVARRHDDAPVTLLGSSGRFDVDSYADLLVRHPAHAPYLAGRLWFRYGSGTAAGPDTTARLAAASRGGAGAMLRALATDPAFAATAGQLVKQPVEWMVGAVRQLGVDPAKLPAAGLRALGQVPFRPPSVGGWPAGPAWLTTSSTRARLTYGQALAALAGAAVEDLAAAAPGDRVEALARLLVVDAWTGRTAAVLRAAAGAPQRLLALGLASPEYAVH</sequence>
<protein>
    <recommendedName>
        <fullName evidence="4">DUF1800 domain-containing protein</fullName>
    </recommendedName>
</protein>
<keyword evidence="3" id="KW-1185">Reference proteome</keyword>
<evidence type="ECO:0008006" key="4">
    <source>
        <dbReference type="Google" id="ProtNLM"/>
    </source>
</evidence>
<comment type="caution">
    <text evidence="2">The sequence shown here is derived from an EMBL/GenBank/DDBJ whole genome shotgun (WGS) entry which is preliminary data.</text>
</comment>
<dbReference type="AlphaFoldDB" id="A0A919JD75"/>
<feature type="region of interest" description="Disordered" evidence="1">
    <location>
        <begin position="90"/>
        <end position="117"/>
    </location>
</feature>
<reference evidence="2" key="1">
    <citation type="submission" date="2021-01" db="EMBL/GenBank/DDBJ databases">
        <title>Whole genome shotgun sequence of Actinoplanes nipponensis NBRC 14063.</title>
        <authorList>
            <person name="Komaki H."/>
            <person name="Tamura T."/>
        </authorList>
    </citation>
    <scope>NUCLEOTIDE SEQUENCE</scope>
    <source>
        <strain evidence="2">NBRC 14063</strain>
    </source>
</reference>
<evidence type="ECO:0000313" key="2">
    <source>
        <dbReference type="EMBL" id="GIE48839.1"/>
    </source>
</evidence>
<accession>A0A919JD75</accession>
<proteinExistence type="predicted"/>
<evidence type="ECO:0000313" key="3">
    <source>
        <dbReference type="Proteomes" id="UP000647172"/>
    </source>
</evidence>
<name>A0A919JD75_9ACTN</name>
<dbReference type="EMBL" id="BOMQ01000027">
    <property type="protein sequence ID" value="GIE48839.1"/>
    <property type="molecule type" value="Genomic_DNA"/>
</dbReference>